<dbReference type="Pfam" id="PF03447">
    <property type="entry name" value="NAD_binding_3"/>
    <property type="match status" value="1"/>
</dbReference>
<dbReference type="PANTHER" id="PTHR31873">
    <property type="entry name" value="L-ASPARTATE DEHYDROGENASE-RELATED"/>
    <property type="match status" value="1"/>
</dbReference>
<sequence length="254" mass="26297">MTSISRKIGILGAGKIGVAIHDALAEMEGVELVYMLAGRRKPEGVPEALILTEMAEALSCEVDLVIEAAVPEVIHTHGAALLANSDLCAFSCTALSRPETEHAVRAACAAAGTRFFVPHGAVMALDGLADGRDVIERVTITTVKSGPSLGLAEDAAGPLFEGTAREACLQFPRNVNVHAAIALAGIGFDRTQSRVVAEPGKATMEHLIHVEGQGLEWDIRVSSQSLGGVSGAYTPRSAVGSVRRLLGGSGLSIA</sequence>
<keyword evidence="5" id="KW-1185">Reference proteome</keyword>
<dbReference type="InterPro" id="IPR005106">
    <property type="entry name" value="Asp/hSer_DH_NAD-bd"/>
</dbReference>
<dbReference type="KEGG" id="ceh:CEW89_04460"/>
<dbReference type="SUPFAM" id="SSF55347">
    <property type="entry name" value="Glyceraldehyde-3-phosphate dehydrogenase-like, C-terminal domain"/>
    <property type="match status" value="1"/>
</dbReference>
<evidence type="ECO:0000259" key="2">
    <source>
        <dbReference type="Pfam" id="PF01958"/>
    </source>
</evidence>
<dbReference type="GO" id="GO:0003677">
    <property type="term" value="F:DNA binding"/>
    <property type="evidence" value="ECO:0007669"/>
    <property type="project" value="UniProtKB-KW"/>
</dbReference>
<dbReference type="OrthoDB" id="8456681at2"/>
<feature type="domain" description="Aspartate dehydrogenase" evidence="2">
    <location>
        <begin position="158"/>
        <end position="226"/>
    </location>
</feature>
<protein>
    <submittedName>
        <fullName evidence="4">DNA-binding protein</fullName>
    </submittedName>
</protein>
<reference evidence="4 5" key="1">
    <citation type="submission" date="2017-06" db="EMBL/GenBank/DDBJ databases">
        <title>Celeribacter sp. TSPH2 complete genome sequence.</title>
        <authorList>
            <person name="Woo J.-H."/>
            <person name="Kim H.-S."/>
        </authorList>
    </citation>
    <scope>NUCLEOTIDE SEQUENCE [LARGE SCALE GENOMIC DNA]</scope>
    <source>
        <strain evidence="4 5">TSPH2</strain>
    </source>
</reference>
<evidence type="ECO:0000313" key="4">
    <source>
        <dbReference type="EMBL" id="ATG46881.1"/>
    </source>
</evidence>
<dbReference type="InterPro" id="IPR036291">
    <property type="entry name" value="NAD(P)-bd_dom_sf"/>
</dbReference>
<dbReference type="GO" id="GO:0033735">
    <property type="term" value="F:aspartate dehydrogenase [NAD(P)+] activity"/>
    <property type="evidence" value="ECO:0007669"/>
    <property type="project" value="InterPro"/>
</dbReference>
<evidence type="ECO:0000313" key="5">
    <source>
        <dbReference type="Proteomes" id="UP000217935"/>
    </source>
</evidence>
<comment type="similarity">
    <text evidence="1">Belongs to the L-aspartate dehydrogenase family.</text>
</comment>
<name>A0A291G9L8_9RHOB</name>
<dbReference type="AlphaFoldDB" id="A0A291G9L8"/>
<dbReference type="STRING" id="1758178.GCA_001550095_02732"/>
<dbReference type="Pfam" id="PF01958">
    <property type="entry name" value="Asp_DH_C"/>
    <property type="match status" value="1"/>
</dbReference>
<dbReference type="GO" id="GO:0009435">
    <property type="term" value="P:NAD+ biosynthetic process"/>
    <property type="evidence" value="ECO:0007669"/>
    <property type="project" value="InterPro"/>
</dbReference>
<evidence type="ECO:0000259" key="3">
    <source>
        <dbReference type="Pfam" id="PF03447"/>
    </source>
</evidence>
<dbReference type="RefSeq" id="WP_096805046.1">
    <property type="nucleotide sequence ID" value="NZ_CP022196.1"/>
</dbReference>
<dbReference type="SUPFAM" id="SSF51735">
    <property type="entry name" value="NAD(P)-binding Rossmann-fold domains"/>
    <property type="match status" value="1"/>
</dbReference>
<proteinExistence type="inferred from homology"/>
<dbReference type="EMBL" id="CP022196">
    <property type="protein sequence ID" value="ATG46881.1"/>
    <property type="molecule type" value="Genomic_DNA"/>
</dbReference>
<accession>A0A291G9L8</accession>
<dbReference type="Gene3D" id="3.30.360.10">
    <property type="entry name" value="Dihydrodipicolinate Reductase, domain 2"/>
    <property type="match status" value="1"/>
</dbReference>
<feature type="domain" description="Aspartate/homoserine dehydrogenase NAD-binding" evidence="3">
    <location>
        <begin position="12"/>
        <end position="118"/>
    </location>
</feature>
<evidence type="ECO:0000256" key="1">
    <source>
        <dbReference type="ARBA" id="ARBA00008331"/>
    </source>
</evidence>
<keyword evidence="4" id="KW-0238">DNA-binding</keyword>
<dbReference type="Proteomes" id="UP000217935">
    <property type="component" value="Chromosome"/>
</dbReference>
<dbReference type="GO" id="GO:0050661">
    <property type="term" value="F:NADP binding"/>
    <property type="evidence" value="ECO:0007669"/>
    <property type="project" value="InterPro"/>
</dbReference>
<gene>
    <name evidence="4" type="ORF">CEW89_04460</name>
</gene>
<organism evidence="4 5">
    <name type="scientific">Celeribacter ethanolicus</name>
    <dbReference type="NCBI Taxonomy" id="1758178"/>
    <lineage>
        <taxon>Bacteria</taxon>
        <taxon>Pseudomonadati</taxon>
        <taxon>Pseudomonadota</taxon>
        <taxon>Alphaproteobacteria</taxon>
        <taxon>Rhodobacterales</taxon>
        <taxon>Roseobacteraceae</taxon>
        <taxon>Celeribacter</taxon>
    </lineage>
</organism>
<dbReference type="PANTHER" id="PTHR31873:SF6">
    <property type="entry name" value="ASPARTATE DEHYDROGENASE DOMAIN-CONTAINING PROTEIN"/>
    <property type="match status" value="1"/>
</dbReference>
<dbReference type="InterPro" id="IPR002811">
    <property type="entry name" value="Asp_DH"/>
</dbReference>
<dbReference type="Gene3D" id="3.40.50.720">
    <property type="entry name" value="NAD(P)-binding Rossmann-like Domain"/>
    <property type="match status" value="1"/>
</dbReference>